<dbReference type="EnsemblMetazoa" id="BGLB032102-RA">
    <property type="protein sequence ID" value="BGLB032102-PA"/>
    <property type="gene ID" value="BGLB032102"/>
</dbReference>
<comment type="similarity">
    <text evidence="2">Belongs to the POMP/UMP1 family.</text>
</comment>
<dbReference type="OrthoDB" id="15001at2759"/>
<accession>A0A2C9LKL9</accession>
<dbReference type="VEuPathDB" id="VectorBase:BGLB032102"/>
<evidence type="ECO:0000256" key="1">
    <source>
        <dbReference type="ARBA" id="ARBA00023186"/>
    </source>
</evidence>
<dbReference type="PANTHER" id="PTHR12828">
    <property type="entry name" value="PROTEASOME MATURATION PROTEIN UMP1"/>
    <property type="match status" value="1"/>
</dbReference>
<gene>
    <name evidence="3" type="primary">106072437</name>
</gene>
<dbReference type="InterPro" id="IPR008012">
    <property type="entry name" value="Ump1"/>
</dbReference>
<dbReference type="PANTHER" id="PTHR12828:SF3">
    <property type="entry name" value="PROTEASOME MATURATION PROTEIN"/>
    <property type="match status" value="1"/>
</dbReference>
<name>A0A2C9LKL9_BIOGL</name>
<protein>
    <recommendedName>
        <fullName evidence="5">Proteasome maturation protein</fullName>
    </recommendedName>
</protein>
<dbReference type="GO" id="GO:0005634">
    <property type="term" value="C:nucleus"/>
    <property type="evidence" value="ECO:0007669"/>
    <property type="project" value="TreeGrafter"/>
</dbReference>
<evidence type="ECO:0000313" key="4">
    <source>
        <dbReference type="Proteomes" id="UP000076420"/>
    </source>
</evidence>
<proteinExistence type="inferred from homology"/>
<organism evidence="3 4">
    <name type="scientific">Biomphalaria glabrata</name>
    <name type="common">Bloodfluke planorb</name>
    <name type="synonym">Freshwater snail</name>
    <dbReference type="NCBI Taxonomy" id="6526"/>
    <lineage>
        <taxon>Eukaryota</taxon>
        <taxon>Metazoa</taxon>
        <taxon>Spiralia</taxon>
        <taxon>Lophotrochozoa</taxon>
        <taxon>Mollusca</taxon>
        <taxon>Gastropoda</taxon>
        <taxon>Heterobranchia</taxon>
        <taxon>Euthyneura</taxon>
        <taxon>Panpulmonata</taxon>
        <taxon>Hygrophila</taxon>
        <taxon>Lymnaeoidea</taxon>
        <taxon>Planorbidae</taxon>
        <taxon>Biomphalaria</taxon>
    </lineage>
</organism>
<evidence type="ECO:0000256" key="2">
    <source>
        <dbReference type="ARBA" id="ARBA00043974"/>
    </source>
</evidence>
<dbReference type="KEGG" id="bgt:106072437"/>
<dbReference type="Pfam" id="PF05348">
    <property type="entry name" value="UMP1"/>
    <property type="match status" value="1"/>
</dbReference>
<dbReference type="RefSeq" id="XP_013088266.2">
    <property type="nucleotide sequence ID" value="XM_013232812.2"/>
</dbReference>
<dbReference type="STRING" id="6526.A0A2C9LKL9"/>
<dbReference type="GO" id="GO:0005737">
    <property type="term" value="C:cytoplasm"/>
    <property type="evidence" value="ECO:0007669"/>
    <property type="project" value="TreeGrafter"/>
</dbReference>
<reference evidence="3" key="1">
    <citation type="submission" date="2020-05" db="UniProtKB">
        <authorList>
            <consortium name="EnsemblMetazoa"/>
        </authorList>
    </citation>
    <scope>IDENTIFICATION</scope>
    <source>
        <strain evidence="3">BB02</strain>
    </source>
</reference>
<dbReference type="Proteomes" id="UP000076420">
    <property type="component" value="Unassembled WGS sequence"/>
</dbReference>
<evidence type="ECO:0008006" key="5">
    <source>
        <dbReference type="Google" id="ProtNLM"/>
    </source>
</evidence>
<sequence>MSGYPSLRPHSSSSKVIDLPNGLYGVPDAMLNGLQACRASSSLQTVHPLQASEMVWQDHQMKMDFVMLRNSQGLHAPLKLQMEHFAVSQMQRLPCLHSSNLMMDTLTGADDLIKFEDILNNPADSEVMGQPHAMMERKLGLL</sequence>
<evidence type="ECO:0000313" key="3">
    <source>
        <dbReference type="EnsemblMetazoa" id="BGLB032102-PA"/>
    </source>
</evidence>
<dbReference type="AlphaFoldDB" id="A0A2C9LKL9"/>
<dbReference type="GO" id="GO:0043248">
    <property type="term" value="P:proteasome assembly"/>
    <property type="evidence" value="ECO:0007669"/>
    <property type="project" value="InterPro"/>
</dbReference>
<keyword evidence="1" id="KW-0143">Chaperone</keyword>
<dbReference type="VEuPathDB" id="VectorBase:BGLAX_037541"/>